<accession>A0A1X7AI55</accession>
<feature type="transmembrane region" description="Helical" evidence="1">
    <location>
        <begin position="59"/>
        <end position="81"/>
    </location>
</feature>
<evidence type="ECO:0000313" key="2">
    <source>
        <dbReference type="EMBL" id="SMA42867.1"/>
    </source>
</evidence>
<name>A0A1X7AI55_9GAMM</name>
<dbReference type="Proteomes" id="UP000196573">
    <property type="component" value="Unassembled WGS sequence"/>
</dbReference>
<dbReference type="RefSeq" id="WP_087108462.1">
    <property type="nucleotide sequence ID" value="NZ_CBCSCN010000025.1"/>
</dbReference>
<gene>
    <name evidence="2" type="ORF">EHSB41UT_01513</name>
</gene>
<feature type="transmembrane region" description="Helical" evidence="1">
    <location>
        <begin position="125"/>
        <end position="144"/>
    </location>
</feature>
<protein>
    <submittedName>
        <fullName evidence="2">Uncharacterized protein</fullName>
    </submittedName>
</protein>
<keyword evidence="1" id="KW-0812">Transmembrane</keyword>
<proteinExistence type="predicted"/>
<feature type="transmembrane region" description="Helical" evidence="1">
    <location>
        <begin position="150"/>
        <end position="172"/>
    </location>
</feature>
<evidence type="ECO:0000256" key="1">
    <source>
        <dbReference type="SAM" id="Phobius"/>
    </source>
</evidence>
<keyword evidence="1" id="KW-1133">Transmembrane helix</keyword>
<sequence length="186" mass="19681">MQQQPHVSVQTSPQPPNYFQNHSIVQNDQQLVDLGATMCIGASVFMTAIGATVGIAAPIALGMGLVSGAAMLGYSALHYYATPVKERKVSLYIPSFFKGRTITRIASPIISFFTPPKTDDLASQAVFWASRATCIAAPAAYIAVAAGAPALAGFLLVPPIATIGLSVFFRFITEGRIAGHVNIQRN</sequence>
<dbReference type="EMBL" id="FWPT01000003">
    <property type="protein sequence ID" value="SMA42867.1"/>
    <property type="molecule type" value="Genomic_DNA"/>
</dbReference>
<keyword evidence="3" id="KW-1185">Reference proteome</keyword>
<keyword evidence="1" id="KW-0472">Membrane</keyword>
<reference evidence="2 3" key="1">
    <citation type="submission" date="2017-03" db="EMBL/GenBank/DDBJ databases">
        <authorList>
            <person name="Afonso C.L."/>
            <person name="Miller P.J."/>
            <person name="Scott M.A."/>
            <person name="Spackman E."/>
            <person name="Goraichik I."/>
            <person name="Dimitrov K.M."/>
            <person name="Suarez D.L."/>
            <person name="Swayne D.E."/>
        </authorList>
    </citation>
    <scope>NUCLEOTIDE SEQUENCE [LARGE SCALE GENOMIC DNA]</scope>
    <source>
        <strain evidence="2">SB41UT1</strain>
    </source>
</reference>
<organism evidence="2 3">
    <name type="scientific">Parendozoicomonas haliclonae</name>
    <dbReference type="NCBI Taxonomy" id="1960125"/>
    <lineage>
        <taxon>Bacteria</taxon>
        <taxon>Pseudomonadati</taxon>
        <taxon>Pseudomonadota</taxon>
        <taxon>Gammaproteobacteria</taxon>
        <taxon>Oceanospirillales</taxon>
        <taxon>Endozoicomonadaceae</taxon>
        <taxon>Parendozoicomonas</taxon>
    </lineage>
</organism>
<feature type="transmembrane region" description="Helical" evidence="1">
    <location>
        <begin position="31"/>
        <end position="53"/>
    </location>
</feature>
<evidence type="ECO:0000313" key="3">
    <source>
        <dbReference type="Proteomes" id="UP000196573"/>
    </source>
</evidence>
<dbReference type="AlphaFoldDB" id="A0A1X7AI55"/>